<dbReference type="Pfam" id="PF12974">
    <property type="entry name" value="Phosphonate-bd"/>
    <property type="match status" value="1"/>
</dbReference>
<accession>A0A444IRS0</accession>
<reference evidence="3 4" key="1">
    <citation type="submission" date="2017-01" db="EMBL/GenBank/DDBJ databases">
        <title>The cable genome- insights into the physiology and evolution of filamentous bacteria capable of sulfide oxidation via long distance electron transfer.</title>
        <authorList>
            <person name="Schreiber L."/>
            <person name="Bjerg J.T."/>
            <person name="Boggild A."/>
            <person name="Van De Vossenberg J."/>
            <person name="Meysman F."/>
            <person name="Nielsen L.P."/>
            <person name="Schramm A."/>
            <person name="Kjeldsen K.U."/>
        </authorList>
    </citation>
    <scope>NUCLEOTIDE SEQUENCE [LARGE SCALE GENOMIC DNA]</scope>
    <source>
        <strain evidence="3">MCF</strain>
    </source>
</reference>
<dbReference type="GO" id="GO:0055085">
    <property type="term" value="P:transmembrane transport"/>
    <property type="evidence" value="ECO:0007669"/>
    <property type="project" value="InterPro"/>
</dbReference>
<gene>
    <name evidence="3" type="ORF">H206_02711</name>
</gene>
<dbReference type="PANTHER" id="PTHR35841">
    <property type="entry name" value="PHOSPHONATES-BINDING PERIPLASMIC PROTEIN"/>
    <property type="match status" value="1"/>
</dbReference>
<protein>
    <submittedName>
        <fullName evidence="3">Phosphonate transport system substrate-binding protein</fullName>
    </submittedName>
</protein>
<sequence length="298" mass="33955">MKKRRTAAELVNKIDTQQIFFCLIFLIFLSLFPGFARGGQPQKDTLLIGTAPYYYTKKLKKGLAPLVKYLSEQLDRDVQLTVTKNYEELADKVEDRSLDVGFFSSVLYVQLKQQYPQLKYLVTSQLTEGGKKTAYHFSWLIARKDSGVTKVKHLRGKSFAFTNKHSSSGYIYPRGYFHWRGLVPDEFFTEIIFAGTHEEVTNMIAQGEVETGASYDANIWSAEEKYGRIFRRIKKIGPILNPSFAAGDHVDDALCGQIITALENIPLDVLNKDLMYTGFRRLSETNFTVVADLLKTLE</sequence>
<organism evidence="3 4">
    <name type="scientific">Candidatus Electrothrix aarhusensis</name>
    <dbReference type="NCBI Taxonomy" id="1859131"/>
    <lineage>
        <taxon>Bacteria</taxon>
        <taxon>Pseudomonadati</taxon>
        <taxon>Thermodesulfobacteriota</taxon>
        <taxon>Desulfobulbia</taxon>
        <taxon>Desulfobulbales</taxon>
        <taxon>Desulfobulbaceae</taxon>
        <taxon>Candidatus Electrothrix</taxon>
    </lineage>
</organism>
<proteinExistence type="inferred from homology"/>
<dbReference type="Proteomes" id="UP000287853">
    <property type="component" value="Unassembled WGS sequence"/>
</dbReference>
<evidence type="ECO:0000313" key="4">
    <source>
        <dbReference type="Proteomes" id="UP000287853"/>
    </source>
</evidence>
<evidence type="ECO:0000256" key="1">
    <source>
        <dbReference type="ARBA" id="ARBA00007162"/>
    </source>
</evidence>
<evidence type="ECO:0000256" key="2">
    <source>
        <dbReference type="ARBA" id="ARBA00022729"/>
    </source>
</evidence>
<dbReference type="EMBL" id="MTKO01000118">
    <property type="protein sequence ID" value="RWX43530.1"/>
    <property type="molecule type" value="Genomic_DNA"/>
</dbReference>
<keyword evidence="2" id="KW-0732">Signal</keyword>
<keyword evidence="4" id="KW-1185">Reference proteome</keyword>
<dbReference type="GO" id="GO:0043190">
    <property type="term" value="C:ATP-binding cassette (ABC) transporter complex"/>
    <property type="evidence" value="ECO:0007669"/>
    <property type="project" value="InterPro"/>
</dbReference>
<dbReference type="InterPro" id="IPR005770">
    <property type="entry name" value="PhnD"/>
</dbReference>
<comment type="caution">
    <text evidence="3">The sequence shown here is derived from an EMBL/GenBank/DDBJ whole genome shotgun (WGS) entry which is preliminary data.</text>
</comment>
<comment type="similarity">
    <text evidence="1">Belongs to the phosphate/phosphite/phosphonate binding protein family.</text>
</comment>
<dbReference type="NCBIfam" id="TIGR01098">
    <property type="entry name" value="3A0109s03R"/>
    <property type="match status" value="1"/>
</dbReference>
<dbReference type="PANTHER" id="PTHR35841:SF1">
    <property type="entry name" value="PHOSPHONATES-BINDING PERIPLASMIC PROTEIN"/>
    <property type="match status" value="1"/>
</dbReference>
<dbReference type="SUPFAM" id="SSF53850">
    <property type="entry name" value="Periplasmic binding protein-like II"/>
    <property type="match status" value="1"/>
</dbReference>
<dbReference type="Gene3D" id="3.40.190.10">
    <property type="entry name" value="Periplasmic binding protein-like II"/>
    <property type="match status" value="2"/>
</dbReference>
<evidence type="ECO:0000313" key="3">
    <source>
        <dbReference type="EMBL" id="RWX43530.1"/>
    </source>
</evidence>
<dbReference type="AlphaFoldDB" id="A0A444IRS0"/>
<name>A0A444IRS0_9BACT</name>